<dbReference type="InterPro" id="IPR029063">
    <property type="entry name" value="SAM-dependent_MTases_sf"/>
</dbReference>
<accession>A0ABT7SHZ3</accession>
<dbReference type="InterPro" id="IPR050953">
    <property type="entry name" value="N4_N6_ade-DNA_methylase"/>
</dbReference>
<reference evidence="8 9" key="1">
    <citation type="submission" date="2023-06" db="EMBL/GenBank/DDBJ databases">
        <title>Cellulomonas sp. MW4 Whole genome sequence.</title>
        <authorList>
            <person name="Park S."/>
        </authorList>
    </citation>
    <scope>NUCLEOTIDE SEQUENCE [LARGE SCALE GENOMIC DNA]</scope>
    <source>
        <strain evidence="8 9">MW4</strain>
    </source>
</reference>
<comment type="catalytic activity">
    <reaction evidence="6">
        <text>a 2'-deoxyadenosine in DNA + S-adenosyl-L-methionine = an N(6)-methyl-2'-deoxyadenosine in DNA + S-adenosyl-L-homocysteine + H(+)</text>
        <dbReference type="Rhea" id="RHEA:15197"/>
        <dbReference type="Rhea" id="RHEA-COMP:12418"/>
        <dbReference type="Rhea" id="RHEA-COMP:12419"/>
        <dbReference type="ChEBI" id="CHEBI:15378"/>
        <dbReference type="ChEBI" id="CHEBI:57856"/>
        <dbReference type="ChEBI" id="CHEBI:59789"/>
        <dbReference type="ChEBI" id="CHEBI:90615"/>
        <dbReference type="ChEBI" id="CHEBI:90616"/>
        <dbReference type="EC" id="2.1.1.72"/>
    </reaction>
</comment>
<dbReference type="EMBL" id="JAUCGQ010000002">
    <property type="protein sequence ID" value="MDM7855806.1"/>
    <property type="molecule type" value="Genomic_DNA"/>
</dbReference>
<dbReference type="SUPFAM" id="SSF53335">
    <property type="entry name" value="S-adenosyl-L-methionine-dependent methyltransferases"/>
    <property type="match status" value="1"/>
</dbReference>
<gene>
    <name evidence="8" type="ORF">QRT04_12775</name>
</gene>
<dbReference type="PRINTS" id="PR00507">
    <property type="entry name" value="N12N6MTFRASE"/>
</dbReference>
<keyword evidence="4" id="KW-0808">Transferase</keyword>
<evidence type="ECO:0000256" key="4">
    <source>
        <dbReference type="ARBA" id="ARBA00022679"/>
    </source>
</evidence>
<sequence>MSNRRPSPDWLALSSPGHNRPLVPRVERRARHVRAVAAKVESDVGLPFEELYKPTRAGLGFTLVDRDVARRSAWALVGEWLVAASVQAPCASDGLSAAHEWFWRGSDRALGAVPEVRMSIDVEALELRALLPYLLDPMAAATRRDVLNANSTPHERRVRKATGVYYTPGDVAHLMVERVASRRTSLATDLWLDPAHGSGVFLRAVFCALGGRPDALDRIYGVDVDPIAAETASFVLTAESIANDPDGDRPWEVWHRVRRNLATGDALLIDPAPLTDAPTSLIDEMARSLDGNPLGSVRPWRLDSVFPETNASGFACIVANPPYAPLQRNAATHHISDLHPVAGPTVSADISPVFVELCTNLLPREGALAIVLPLSAVSSTRSPFPQLREYLAGQPGRLELLSFDRVPDALFGDDIKTRNSIVHLDRSAPSDITVSPLYRWTSRRRSSALGEAPIVSIAGIAEVPEVIPKIGSSWERELLLACQGHGRYLAHLTLSQRLSPLDNTGGALTGGDQLDLLALAPTAYNFLGVVRDPFRAVIDGHDSQNKFSILRYASEREASAAYALLSSRLAFWLWHVTGDGFHVTGALARRLPVPWREQERVERLADLGEQLWKDALQRPLISKNRGRTTVAYPPERDTQLVDEIDAVMEEVVGVPYGAQLAAWHEQLIVVDSDSERRNLIRRTKQ</sequence>
<protein>
    <recommendedName>
        <fullName evidence="2">site-specific DNA-methyltransferase (adenine-specific)</fullName>
        <ecNumber evidence="2">2.1.1.72</ecNumber>
    </recommendedName>
</protein>
<feature type="domain" description="Type II methyltransferase M.TaqI-like" evidence="7">
    <location>
        <begin position="218"/>
        <end position="394"/>
    </location>
</feature>
<evidence type="ECO:0000256" key="6">
    <source>
        <dbReference type="ARBA" id="ARBA00047942"/>
    </source>
</evidence>
<evidence type="ECO:0000259" key="7">
    <source>
        <dbReference type="Pfam" id="PF07669"/>
    </source>
</evidence>
<dbReference type="InterPro" id="IPR002052">
    <property type="entry name" value="DNA_methylase_N6_adenine_CS"/>
</dbReference>
<evidence type="ECO:0000256" key="3">
    <source>
        <dbReference type="ARBA" id="ARBA00022603"/>
    </source>
</evidence>
<dbReference type="Gene3D" id="3.40.50.150">
    <property type="entry name" value="Vaccinia Virus protein VP39"/>
    <property type="match status" value="1"/>
</dbReference>
<dbReference type="PANTHER" id="PTHR33841:SF5">
    <property type="entry name" value="DNA METHYLASE (MODIFICATION METHYLASE) (METHYLTRANSFERASE)-RELATED"/>
    <property type="match status" value="1"/>
</dbReference>
<keyword evidence="3" id="KW-0489">Methyltransferase</keyword>
<evidence type="ECO:0000313" key="8">
    <source>
        <dbReference type="EMBL" id="MDM7855806.1"/>
    </source>
</evidence>
<dbReference type="InterPro" id="IPR011639">
    <property type="entry name" value="MethylTrfase_TaqI-like_dom"/>
</dbReference>
<comment type="caution">
    <text evidence="8">The sequence shown here is derived from an EMBL/GenBank/DDBJ whole genome shotgun (WGS) entry which is preliminary data.</text>
</comment>
<evidence type="ECO:0000256" key="1">
    <source>
        <dbReference type="ARBA" id="ARBA00006594"/>
    </source>
</evidence>
<dbReference type="EC" id="2.1.1.72" evidence="2"/>
<dbReference type="RefSeq" id="WP_289455814.1">
    <property type="nucleotide sequence ID" value="NZ_JAUCGQ010000002.1"/>
</dbReference>
<proteinExistence type="inferred from homology"/>
<dbReference type="PROSITE" id="PS00092">
    <property type="entry name" value="N6_MTASE"/>
    <property type="match status" value="1"/>
</dbReference>
<dbReference type="Pfam" id="PF07669">
    <property type="entry name" value="Eco57I"/>
    <property type="match status" value="1"/>
</dbReference>
<evidence type="ECO:0000256" key="5">
    <source>
        <dbReference type="ARBA" id="ARBA00022691"/>
    </source>
</evidence>
<dbReference type="PANTHER" id="PTHR33841">
    <property type="entry name" value="DNA METHYLTRANSFERASE YEEA-RELATED"/>
    <property type="match status" value="1"/>
</dbReference>
<keyword evidence="9" id="KW-1185">Reference proteome</keyword>
<comment type="similarity">
    <text evidence="1">Belongs to the N(4)/N(6)-methyltransferase family.</text>
</comment>
<keyword evidence="5" id="KW-0949">S-adenosyl-L-methionine</keyword>
<dbReference type="Proteomes" id="UP001529338">
    <property type="component" value="Unassembled WGS sequence"/>
</dbReference>
<name>A0ABT7SHZ3_9CELL</name>
<evidence type="ECO:0000256" key="2">
    <source>
        <dbReference type="ARBA" id="ARBA00011900"/>
    </source>
</evidence>
<evidence type="ECO:0000313" key="9">
    <source>
        <dbReference type="Proteomes" id="UP001529338"/>
    </source>
</evidence>
<organism evidence="8 9">
    <name type="scientific">Cellulomonas alba</name>
    <dbReference type="NCBI Taxonomy" id="3053467"/>
    <lineage>
        <taxon>Bacteria</taxon>
        <taxon>Bacillati</taxon>
        <taxon>Actinomycetota</taxon>
        <taxon>Actinomycetes</taxon>
        <taxon>Micrococcales</taxon>
        <taxon>Cellulomonadaceae</taxon>
        <taxon>Cellulomonas</taxon>
    </lineage>
</organism>